<dbReference type="PANTHER" id="PTHR31297">
    <property type="entry name" value="GLUCAN ENDO-1,6-BETA-GLUCOSIDASE B"/>
    <property type="match status" value="1"/>
</dbReference>
<dbReference type="InterPro" id="IPR017853">
    <property type="entry name" value="GH"/>
</dbReference>
<evidence type="ECO:0000256" key="4">
    <source>
        <dbReference type="ARBA" id="ARBA00023277"/>
    </source>
</evidence>
<evidence type="ECO:0000256" key="1">
    <source>
        <dbReference type="ARBA" id="ARBA00005641"/>
    </source>
</evidence>
<dbReference type="Proteomes" id="UP001447842">
    <property type="component" value="Chromosome"/>
</dbReference>
<dbReference type="PANTHER" id="PTHR31297:SF41">
    <property type="entry name" value="ENDOGLUCANASE, PUTATIVE (AFU_ORTHOLOGUE AFUA_5G01830)-RELATED"/>
    <property type="match status" value="1"/>
</dbReference>
<dbReference type="Pfam" id="PF00150">
    <property type="entry name" value="Cellulase"/>
    <property type="match status" value="1"/>
</dbReference>
<evidence type="ECO:0000259" key="8">
    <source>
        <dbReference type="Pfam" id="PF00150"/>
    </source>
</evidence>
<keyword evidence="2 7" id="KW-0378">Hydrolase</keyword>
<dbReference type="InterPro" id="IPR001547">
    <property type="entry name" value="Glyco_hydro_5"/>
</dbReference>
<evidence type="ECO:0000256" key="3">
    <source>
        <dbReference type="ARBA" id="ARBA00023001"/>
    </source>
</evidence>
<protein>
    <submittedName>
        <fullName evidence="9">Cellulase family glycosylhydrolase</fullName>
    </submittedName>
</protein>
<keyword evidence="6" id="KW-0624">Polysaccharide degradation</keyword>
<evidence type="ECO:0000313" key="9">
    <source>
        <dbReference type="EMBL" id="XAU14816.1"/>
    </source>
</evidence>
<dbReference type="SUPFAM" id="SSF51445">
    <property type="entry name" value="(Trans)glycosidases"/>
    <property type="match status" value="1"/>
</dbReference>
<comment type="similarity">
    <text evidence="1 7">Belongs to the glycosyl hydrolase 5 (cellulase A) family.</text>
</comment>
<keyword evidence="5 7" id="KW-0326">Glycosidase</keyword>
<evidence type="ECO:0000256" key="2">
    <source>
        <dbReference type="ARBA" id="ARBA00022801"/>
    </source>
</evidence>
<evidence type="ECO:0000256" key="7">
    <source>
        <dbReference type="RuleBase" id="RU361153"/>
    </source>
</evidence>
<evidence type="ECO:0000313" key="10">
    <source>
        <dbReference type="Proteomes" id="UP001447842"/>
    </source>
</evidence>
<proteinExistence type="inferred from homology"/>
<evidence type="ECO:0000256" key="5">
    <source>
        <dbReference type="ARBA" id="ARBA00023295"/>
    </source>
</evidence>
<keyword evidence="10" id="KW-1185">Reference proteome</keyword>
<dbReference type="Gene3D" id="3.20.20.80">
    <property type="entry name" value="Glycosidases"/>
    <property type="match status" value="1"/>
</dbReference>
<reference evidence="9 10" key="1">
    <citation type="submission" date="2024-03" db="EMBL/GenBank/DDBJ databases">
        <title>Sulfurimonas sp. HSL3-1.</title>
        <authorList>
            <person name="Wang S."/>
        </authorList>
    </citation>
    <scope>NUCLEOTIDE SEQUENCE [LARGE SCALE GENOMIC DNA]</scope>
    <source>
        <strain evidence="9 10">HSL3-1</strain>
    </source>
</reference>
<evidence type="ECO:0000256" key="6">
    <source>
        <dbReference type="ARBA" id="ARBA00023326"/>
    </source>
</evidence>
<dbReference type="EMBL" id="CP147920">
    <property type="protein sequence ID" value="XAU14816.1"/>
    <property type="molecule type" value="Genomic_DNA"/>
</dbReference>
<organism evidence="9 10">
    <name type="scientific">Sulfurimonas diazotrophicus</name>
    <dbReference type="NCBI Taxonomy" id="3131939"/>
    <lineage>
        <taxon>Bacteria</taxon>
        <taxon>Pseudomonadati</taxon>
        <taxon>Campylobacterota</taxon>
        <taxon>Epsilonproteobacteria</taxon>
        <taxon>Campylobacterales</taxon>
        <taxon>Sulfurimonadaceae</taxon>
        <taxon>Sulfurimonas</taxon>
    </lineage>
</organism>
<feature type="domain" description="Glycoside hydrolase family 5" evidence="8">
    <location>
        <begin position="27"/>
        <end position="309"/>
    </location>
</feature>
<dbReference type="RefSeq" id="WP_345972449.1">
    <property type="nucleotide sequence ID" value="NZ_CP147920.1"/>
</dbReference>
<sequence>MLFGNTETKQEIRTTRSVHWPFPDRARGFNTTHEYLTPSIITKLHDWNVNVLRINIGSGKRKENRSFQKPKNDYEPVLKKIDSILPYCRQNKLGLIISLDDDPWRREKNNWSREGIRRYKNRLLEIWGMIAAKYALEPAILAYDVYNEPQYKRADSNVWNEEVMQSVIEKIRNHDKKISIIIEPGPWAFPESLESMKVFEDPNIIYSVHMYAPREYTHQGIRDLKALKGKLSYPGWLQMFSTSLPRYWDKELLIKYVREARRFQEKYNVRIFVSEFGVVRWAPGSAKWVKDSIEIFEQYGWDWCFHSYGAWNGFNPSFDPEDRVSLLSDGNKTTETLKVLLHYFKKNQLN</sequence>
<gene>
    <name evidence="9" type="ORF">WCY31_11300</name>
</gene>
<dbReference type="InterPro" id="IPR050386">
    <property type="entry name" value="Glycosyl_hydrolase_5"/>
</dbReference>
<keyword evidence="4" id="KW-0119">Carbohydrate metabolism</keyword>
<accession>A0ABZ3H8F2</accession>
<keyword evidence="3" id="KW-0136">Cellulose degradation</keyword>
<name>A0ABZ3H8F2_9BACT</name>